<dbReference type="Proteomes" id="UP000607653">
    <property type="component" value="Unassembled WGS sequence"/>
</dbReference>
<reference evidence="1 2" key="1">
    <citation type="journal article" date="2020" name="Mol. Biol. Evol.">
        <title>Distinct Expression and Methylation Patterns for Genes with Different Fates following a Single Whole-Genome Duplication in Flowering Plants.</title>
        <authorList>
            <person name="Shi T."/>
            <person name="Rahmani R.S."/>
            <person name="Gugger P.F."/>
            <person name="Wang M."/>
            <person name="Li H."/>
            <person name="Zhang Y."/>
            <person name="Li Z."/>
            <person name="Wang Q."/>
            <person name="Van de Peer Y."/>
            <person name="Marchal K."/>
            <person name="Chen J."/>
        </authorList>
    </citation>
    <scope>NUCLEOTIDE SEQUENCE [LARGE SCALE GENOMIC DNA]</scope>
    <source>
        <tissue evidence="1">Leaf</tissue>
    </source>
</reference>
<evidence type="ECO:0000313" key="2">
    <source>
        <dbReference type="Proteomes" id="UP000607653"/>
    </source>
</evidence>
<sequence>MHNFFFQIPILPSYKMSTEITNRRRMVTEGFFLVCTREMELGLRLGDTSNTFAFADKSHKVSAKSLGF</sequence>
<gene>
    <name evidence="1" type="ORF">HUJ06_027921</name>
</gene>
<proteinExistence type="predicted"/>
<dbReference type="AlphaFoldDB" id="A0A822Y389"/>
<organism evidence="1 2">
    <name type="scientific">Nelumbo nucifera</name>
    <name type="common">Sacred lotus</name>
    <dbReference type="NCBI Taxonomy" id="4432"/>
    <lineage>
        <taxon>Eukaryota</taxon>
        <taxon>Viridiplantae</taxon>
        <taxon>Streptophyta</taxon>
        <taxon>Embryophyta</taxon>
        <taxon>Tracheophyta</taxon>
        <taxon>Spermatophyta</taxon>
        <taxon>Magnoliopsida</taxon>
        <taxon>Proteales</taxon>
        <taxon>Nelumbonaceae</taxon>
        <taxon>Nelumbo</taxon>
    </lineage>
</organism>
<dbReference type="EMBL" id="DUZY01000002">
    <property type="protein sequence ID" value="DAD26453.1"/>
    <property type="molecule type" value="Genomic_DNA"/>
</dbReference>
<comment type="caution">
    <text evidence="1">The sequence shown here is derived from an EMBL/GenBank/DDBJ whole genome shotgun (WGS) entry which is preliminary data.</text>
</comment>
<protein>
    <submittedName>
        <fullName evidence="1">Uncharacterized protein</fullName>
    </submittedName>
</protein>
<accession>A0A822Y389</accession>
<keyword evidence="2" id="KW-1185">Reference proteome</keyword>
<evidence type="ECO:0000313" key="1">
    <source>
        <dbReference type="EMBL" id="DAD26453.1"/>
    </source>
</evidence>
<name>A0A822Y389_NELNU</name>